<evidence type="ECO:0000313" key="3">
    <source>
        <dbReference type="Proteomes" id="UP001321473"/>
    </source>
</evidence>
<proteinExistence type="predicted"/>
<keyword evidence="3" id="KW-1185">Reference proteome</keyword>
<reference evidence="2 3" key="1">
    <citation type="journal article" date="2023" name="Arcadia Sci">
        <title>De novo assembly of a long-read Amblyomma americanum tick genome.</title>
        <authorList>
            <person name="Chou S."/>
            <person name="Poskanzer K.E."/>
            <person name="Rollins M."/>
            <person name="Thuy-Boun P.S."/>
        </authorList>
    </citation>
    <scope>NUCLEOTIDE SEQUENCE [LARGE SCALE GENOMIC DNA]</scope>
    <source>
        <strain evidence="2">F_SG_1</strain>
        <tissue evidence="2">Salivary glands</tissue>
    </source>
</reference>
<keyword evidence="1" id="KW-1133">Transmembrane helix</keyword>
<organism evidence="2 3">
    <name type="scientific">Amblyomma americanum</name>
    <name type="common">Lone star tick</name>
    <dbReference type="NCBI Taxonomy" id="6943"/>
    <lineage>
        <taxon>Eukaryota</taxon>
        <taxon>Metazoa</taxon>
        <taxon>Ecdysozoa</taxon>
        <taxon>Arthropoda</taxon>
        <taxon>Chelicerata</taxon>
        <taxon>Arachnida</taxon>
        <taxon>Acari</taxon>
        <taxon>Parasitiformes</taxon>
        <taxon>Ixodida</taxon>
        <taxon>Ixodoidea</taxon>
        <taxon>Ixodidae</taxon>
        <taxon>Amblyomminae</taxon>
        <taxon>Amblyomma</taxon>
    </lineage>
</organism>
<dbReference type="EMBL" id="JARKHS020015352">
    <property type="protein sequence ID" value="KAK8774514.1"/>
    <property type="molecule type" value="Genomic_DNA"/>
</dbReference>
<keyword evidence="1" id="KW-0812">Transmembrane</keyword>
<evidence type="ECO:0000256" key="1">
    <source>
        <dbReference type="SAM" id="Phobius"/>
    </source>
</evidence>
<dbReference type="Proteomes" id="UP001321473">
    <property type="component" value="Unassembled WGS sequence"/>
</dbReference>
<dbReference type="AlphaFoldDB" id="A0AAQ4EIL6"/>
<comment type="caution">
    <text evidence="2">The sequence shown here is derived from an EMBL/GenBank/DDBJ whole genome shotgun (WGS) entry which is preliminary data.</text>
</comment>
<accession>A0AAQ4EIL6</accession>
<keyword evidence="1" id="KW-0472">Membrane</keyword>
<feature type="transmembrane region" description="Helical" evidence="1">
    <location>
        <begin position="31"/>
        <end position="53"/>
    </location>
</feature>
<gene>
    <name evidence="2" type="ORF">V5799_010956</name>
</gene>
<name>A0AAQ4EIL6_AMBAM</name>
<sequence>MADWPFPNIFQDHKAENGTCVSTAAIKLKDMLVILTSTVIVFTAFTSLVCILLRDQRPEDEEGNRSRYSLNSIR</sequence>
<evidence type="ECO:0000313" key="2">
    <source>
        <dbReference type="EMBL" id="KAK8774514.1"/>
    </source>
</evidence>
<protein>
    <submittedName>
        <fullName evidence="2">Uncharacterized protein</fullName>
    </submittedName>
</protein>